<organism evidence="4">
    <name type="scientific">Hydatigena taeniaeformis</name>
    <name type="common">Feline tapeworm</name>
    <name type="synonym">Taenia taeniaeformis</name>
    <dbReference type="NCBI Taxonomy" id="6205"/>
    <lineage>
        <taxon>Eukaryota</taxon>
        <taxon>Metazoa</taxon>
        <taxon>Spiralia</taxon>
        <taxon>Lophotrochozoa</taxon>
        <taxon>Platyhelminthes</taxon>
        <taxon>Cestoda</taxon>
        <taxon>Eucestoda</taxon>
        <taxon>Cyclophyllidea</taxon>
        <taxon>Taeniidae</taxon>
        <taxon>Hydatigera</taxon>
    </lineage>
</organism>
<dbReference type="EMBL" id="UYWX01024707">
    <property type="protein sequence ID" value="VDM36861.1"/>
    <property type="molecule type" value="Genomic_DNA"/>
</dbReference>
<feature type="region of interest" description="Disordered" evidence="1">
    <location>
        <begin position="20"/>
        <end position="44"/>
    </location>
</feature>
<name>A0A0R3XDC1_HYDTA</name>
<feature type="region of interest" description="Disordered" evidence="1">
    <location>
        <begin position="70"/>
        <end position="89"/>
    </location>
</feature>
<dbReference type="WBParaSite" id="TTAC_0001154801-mRNA-1">
    <property type="protein sequence ID" value="TTAC_0001154801-mRNA-1"/>
    <property type="gene ID" value="TTAC_0001154801"/>
</dbReference>
<sequence>MFAFRPYPLTLLPPFLSSHHPPPTALPPSLPLPPLSPPSSTHVTSHKNLPSSVLRFDLLFLHLCLCAATASTSSSPSRPQYAASCIRTR</sequence>
<feature type="compositionally biased region" description="Pro residues" evidence="1">
    <location>
        <begin position="20"/>
        <end position="37"/>
    </location>
</feature>
<evidence type="ECO:0000313" key="3">
    <source>
        <dbReference type="Proteomes" id="UP000274429"/>
    </source>
</evidence>
<gene>
    <name evidence="2" type="ORF">TTAC_LOCUS11531</name>
</gene>
<reference evidence="4" key="1">
    <citation type="submission" date="2017-02" db="UniProtKB">
        <authorList>
            <consortium name="WormBaseParasite"/>
        </authorList>
    </citation>
    <scope>IDENTIFICATION</scope>
</reference>
<keyword evidence="3" id="KW-1185">Reference proteome</keyword>
<accession>A0A0R3XDC1</accession>
<evidence type="ECO:0000313" key="4">
    <source>
        <dbReference type="WBParaSite" id="TTAC_0001154801-mRNA-1"/>
    </source>
</evidence>
<dbReference type="AlphaFoldDB" id="A0A0R3XDC1"/>
<dbReference type="Proteomes" id="UP000274429">
    <property type="component" value="Unassembled WGS sequence"/>
</dbReference>
<evidence type="ECO:0000313" key="2">
    <source>
        <dbReference type="EMBL" id="VDM36861.1"/>
    </source>
</evidence>
<proteinExistence type="predicted"/>
<protein>
    <submittedName>
        <fullName evidence="4">Secreted protein</fullName>
    </submittedName>
</protein>
<reference evidence="2 3" key="2">
    <citation type="submission" date="2018-11" db="EMBL/GenBank/DDBJ databases">
        <authorList>
            <consortium name="Pathogen Informatics"/>
        </authorList>
    </citation>
    <scope>NUCLEOTIDE SEQUENCE [LARGE SCALE GENOMIC DNA]</scope>
</reference>
<evidence type="ECO:0000256" key="1">
    <source>
        <dbReference type="SAM" id="MobiDB-lite"/>
    </source>
</evidence>